<name>A3IGN4_9CHRO</name>
<evidence type="ECO:0000313" key="2">
    <source>
        <dbReference type="Proteomes" id="UP000003781"/>
    </source>
</evidence>
<protein>
    <submittedName>
        <fullName evidence="1">Uncharacterized protein</fullName>
    </submittedName>
</protein>
<gene>
    <name evidence="1" type="ORF">CY0110_09637</name>
</gene>
<dbReference type="OrthoDB" id="5330074at2"/>
<accession>A3IGN4</accession>
<dbReference type="Proteomes" id="UP000003781">
    <property type="component" value="Unassembled WGS sequence"/>
</dbReference>
<sequence>MMFMIIDSLKQIILPKYELSINSSNIENSSIIIKETQKDTKLKTVEITGLFAEHTYGFTLEGNKKDDQPICKYFDSEQKNINKVCDGVIFTQIENKNYIFFCELKSDRLTPSDYLVQYQNSTLFIDYLINILNSFYLQEYKPDYKYLLFHTQTKQNSKARNITQPVRLVGVQTKKNPKNGFELDFYGIYREISKFEAQQGAKIKVNINDILDN</sequence>
<reference evidence="1 2" key="1">
    <citation type="submission" date="2007-03" db="EMBL/GenBank/DDBJ databases">
        <authorList>
            <person name="Stal L."/>
            <person name="Ferriera S."/>
            <person name="Johnson J."/>
            <person name="Kravitz S."/>
            <person name="Beeson K."/>
            <person name="Sutton G."/>
            <person name="Rogers Y.-H."/>
            <person name="Friedman R."/>
            <person name="Frazier M."/>
            <person name="Venter J.C."/>
        </authorList>
    </citation>
    <scope>NUCLEOTIDE SEQUENCE [LARGE SCALE GENOMIC DNA]</scope>
    <source>
        <strain evidence="1 2">CCY0110</strain>
    </source>
</reference>
<dbReference type="AlphaFoldDB" id="A3IGN4"/>
<evidence type="ECO:0000313" key="1">
    <source>
        <dbReference type="EMBL" id="EAZ94126.1"/>
    </source>
</evidence>
<organism evidence="1 2">
    <name type="scientific">Crocosphaera chwakensis CCY0110</name>
    <dbReference type="NCBI Taxonomy" id="391612"/>
    <lineage>
        <taxon>Bacteria</taxon>
        <taxon>Bacillati</taxon>
        <taxon>Cyanobacteriota</taxon>
        <taxon>Cyanophyceae</taxon>
        <taxon>Oscillatoriophycideae</taxon>
        <taxon>Chroococcales</taxon>
        <taxon>Aphanothecaceae</taxon>
        <taxon>Crocosphaera</taxon>
        <taxon>Crocosphaera chwakensis</taxon>
    </lineage>
</organism>
<comment type="caution">
    <text evidence="1">The sequence shown here is derived from an EMBL/GenBank/DDBJ whole genome shotgun (WGS) entry which is preliminary data.</text>
</comment>
<dbReference type="EMBL" id="AAXW01000001">
    <property type="protein sequence ID" value="EAZ94126.1"/>
    <property type="molecule type" value="Genomic_DNA"/>
</dbReference>
<proteinExistence type="predicted"/>
<keyword evidence="2" id="KW-1185">Reference proteome</keyword>
<dbReference type="RefSeq" id="WP_008272464.1">
    <property type="nucleotide sequence ID" value="NZ_AAXW01000001.1"/>
</dbReference>